<dbReference type="InterPro" id="IPR007188">
    <property type="entry name" value="ARPC2"/>
</dbReference>
<dbReference type="GO" id="GO:0006898">
    <property type="term" value="P:receptor-mediated endocytosis"/>
    <property type="evidence" value="ECO:0007669"/>
    <property type="project" value="EnsemblFungi"/>
</dbReference>
<evidence type="ECO:0000256" key="1">
    <source>
        <dbReference type="ARBA" id="ARBA00004245"/>
    </source>
</evidence>
<dbReference type="FunFam" id="3.30.1460.20:FF:000003">
    <property type="entry name" value="Arp2/3 complex 34 kDa subunit"/>
    <property type="match status" value="1"/>
</dbReference>
<reference evidence="8" key="1">
    <citation type="journal article" date="2014" name="Genome Announc.">
        <title>Genome sequence and annotation of Acremonium chrysogenum, producer of the beta-lactam antibiotic cephalosporin C.</title>
        <authorList>
            <person name="Terfehr D."/>
            <person name="Dahlmann T.A."/>
            <person name="Specht T."/>
            <person name="Zadra I."/>
            <person name="Kuernsteiner H."/>
            <person name="Kueck U."/>
        </authorList>
    </citation>
    <scope>NUCLEOTIDE SEQUENCE [LARGE SCALE GENOMIC DNA]</scope>
    <source>
        <strain evidence="8">ATCC 11550 / CBS 779.69 / DSM 880 / IAM 14645 / JCM 23072 / IMI 49137</strain>
    </source>
</reference>
<dbReference type="GO" id="GO:0072697">
    <property type="term" value="P:protein localization to cell cortex"/>
    <property type="evidence" value="ECO:0007669"/>
    <property type="project" value="EnsemblFungi"/>
</dbReference>
<comment type="subcellular location">
    <subcellularLocation>
        <location evidence="1 6">Cytoplasm</location>
        <location evidence="1 6">Cytoskeleton</location>
    </subcellularLocation>
</comment>
<sequence>MLLLDYQNVLVQNVLTERFARDAPPTTIDQTVSDFDGVIFHISTPETKSQILLSIQIRCFKDLVNYGAEKVLMREYGDYVVNTEPGYDFSVLVDLEKLPETKEERDALALKFALLKRNAMAAPFEQAYEEYYKLREEASKFTSEEAPQGVREGGDVKAIHYREEEAIYLKASHDRVTVIFSTIFREETDRVFGKVFIQEFVDARRRAIQNAPQVLFRNDPPLELEGIPGVRNTGSEKIGYVTFVLFPRHLTPQRMEDVISHIQTFRDYFHYHIKASKAYIHSRMRKRTAEFLQGWFTRYFRPWVYMLTWLVLRRARPENEAKEKKTASGRTFDR</sequence>
<comment type="subunit">
    <text evidence="6">Component of the Arp2/3 complex.</text>
</comment>
<dbReference type="GO" id="GO:0051015">
    <property type="term" value="F:actin filament binding"/>
    <property type="evidence" value="ECO:0007669"/>
    <property type="project" value="EnsemblFungi"/>
</dbReference>
<dbReference type="Proteomes" id="UP000029964">
    <property type="component" value="Unassembled WGS sequence"/>
</dbReference>
<keyword evidence="5 6" id="KW-0206">Cytoskeleton</keyword>
<dbReference type="Pfam" id="PF04045">
    <property type="entry name" value="P34-Arc"/>
    <property type="match status" value="1"/>
</dbReference>
<dbReference type="GO" id="GO:0005200">
    <property type="term" value="F:structural constituent of cytoskeleton"/>
    <property type="evidence" value="ECO:0007669"/>
    <property type="project" value="TreeGrafter"/>
</dbReference>
<dbReference type="InterPro" id="IPR034666">
    <property type="entry name" value="ARPC2/4"/>
</dbReference>
<accession>A0A086TFA3</accession>
<dbReference type="GO" id="GO:0005885">
    <property type="term" value="C:Arp2/3 protein complex"/>
    <property type="evidence" value="ECO:0007669"/>
    <property type="project" value="EnsemblFungi"/>
</dbReference>
<dbReference type="Gene3D" id="3.30.1460.20">
    <property type="match status" value="2"/>
</dbReference>
<dbReference type="AlphaFoldDB" id="A0A086TFA3"/>
<dbReference type="PANTHER" id="PTHR12058">
    <property type="entry name" value="ARP2/3 COMPLEX 34 KDA SUBUNIT"/>
    <property type="match status" value="1"/>
</dbReference>
<evidence type="ECO:0000256" key="3">
    <source>
        <dbReference type="ARBA" id="ARBA00022490"/>
    </source>
</evidence>
<keyword evidence="8" id="KW-1185">Reference proteome</keyword>
<dbReference type="EMBL" id="JPKY01000005">
    <property type="protein sequence ID" value="KFH48035.1"/>
    <property type="molecule type" value="Genomic_DNA"/>
</dbReference>
<proteinExistence type="inferred from homology"/>
<dbReference type="OrthoDB" id="148331at2759"/>
<evidence type="ECO:0000256" key="4">
    <source>
        <dbReference type="ARBA" id="ARBA00023203"/>
    </source>
</evidence>
<dbReference type="GO" id="GO:0000226">
    <property type="term" value="P:microtubule cytoskeleton organization"/>
    <property type="evidence" value="ECO:0007669"/>
    <property type="project" value="EnsemblFungi"/>
</dbReference>
<gene>
    <name evidence="7" type="ORF">ACRE_010100</name>
</gene>
<evidence type="ECO:0000256" key="5">
    <source>
        <dbReference type="ARBA" id="ARBA00023212"/>
    </source>
</evidence>
<evidence type="ECO:0000256" key="6">
    <source>
        <dbReference type="RuleBase" id="RU364015"/>
    </source>
</evidence>
<dbReference type="HOGENOM" id="CLU_059439_1_0_1"/>
<keyword evidence="4 6" id="KW-0009">Actin-binding</keyword>
<comment type="caution">
    <text evidence="7">The sequence shown here is derived from an EMBL/GenBank/DDBJ whole genome shotgun (WGS) entry which is preliminary data.</text>
</comment>
<dbReference type="GO" id="GO:0030041">
    <property type="term" value="P:actin filament polymerization"/>
    <property type="evidence" value="ECO:0007669"/>
    <property type="project" value="InterPro"/>
</dbReference>
<organism evidence="7 8">
    <name type="scientific">Hapsidospora chrysogenum (strain ATCC 11550 / CBS 779.69 / DSM 880 / IAM 14645 / JCM 23072 / IMI 49137)</name>
    <name type="common">Acremonium chrysogenum</name>
    <dbReference type="NCBI Taxonomy" id="857340"/>
    <lineage>
        <taxon>Eukaryota</taxon>
        <taxon>Fungi</taxon>
        <taxon>Dikarya</taxon>
        <taxon>Ascomycota</taxon>
        <taxon>Pezizomycotina</taxon>
        <taxon>Sordariomycetes</taxon>
        <taxon>Hypocreomycetidae</taxon>
        <taxon>Hypocreales</taxon>
        <taxon>Bionectriaceae</taxon>
        <taxon>Hapsidospora</taxon>
    </lineage>
</organism>
<comment type="similarity">
    <text evidence="2 6">Belongs to the ARPC2 family.</text>
</comment>
<comment type="function">
    <text evidence="6">Functions as actin-binding component of the Arp2/3 complex which is involved in regulation of actin polymerization and together with an activating nucleation-promoting factor (NPF) mediates the formation of branched actin networks.</text>
</comment>
<dbReference type="FunFam" id="3.30.1460.20:FF:000005">
    <property type="entry name" value="Arp2/3 complex 34 kDa subunit"/>
    <property type="match status" value="1"/>
</dbReference>
<dbReference type="GO" id="GO:0005829">
    <property type="term" value="C:cytosol"/>
    <property type="evidence" value="ECO:0007669"/>
    <property type="project" value="EnsemblFungi"/>
</dbReference>
<dbReference type="GO" id="GO:0044396">
    <property type="term" value="P:actin cortical patch organization"/>
    <property type="evidence" value="ECO:0007669"/>
    <property type="project" value="EnsemblFungi"/>
</dbReference>
<dbReference type="STRING" id="857340.A0A086TFA3"/>
<name>A0A086TFA3_HAPC1</name>
<evidence type="ECO:0000313" key="8">
    <source>
        <dbReference type="Proteomes" id="UP000029964"/>
    </source>
</evidence>
<keyword evidence="3 6" id="KW-0963">Cytoplasm</keyword>
<protein>
    <recommendedName>
        <fullName evidence="6">Arp2/3 complex 34 kDa subunit</fullName>
    </recommendedName>
</protein>
<dbReference type="GO" id="GO:0034314">
    <property type="term" value="P:Arp2/3 complex-mediated actin nucleation"/>
    <property type="evidence" value="ECO:0007669"/>
    <property type="project" value="EnsemblFungi"/>
</dbReference>
<evidence type="ECO:0000256" key="2">
    <source>
        <dbReference type="ARBA" id="ARBA00007192"/>
    </source>
</evidence>
<dbReference type="PANTHER" id="PTHR12058:SF0">
    <property type="entry name" value="ACTIN-RELATED PROTEIN 2_3 COMPLEX SUBUNIT 2"/>
    <property type="match status" value="1"/>
</dbReference>
<dbReference type="GO" id="GO:0060090">
    <property type="term" value="F:molecular adaptor activity"/>
    <property type="evidence" value="ECO:0007669"/>
    <property type="project" value="EnsemblFungi"/>
</dbReference>
<dbReference type="GO" id="GO:0005516">
    <property type="term" value="F:calmodulin binding"/>
    <property type="evidence" value="ECO:0007669"/>
    <property type="project" value="EnsemblFungi"/>
</dbReference>
<dbReference type="SUPFAM" id="SSF69645">
    <property type="entry name" value="Arp2/3 complex subunits"/>
    <property type="match status" value="2"/>
</dbReference>
<evidence type="ECO:0000313" key="7">
    <source>
        <dbReference type="EMBL" id="KFH48035.1"/>
    </source>
</evidence>